<dbReference type="EMBL" id="JBHUEM010000055">
    <property type="protein sequence ID" value="MFD1739565.1"/>
    <property type="molecule type" value="Genomic_DNA"/>
</dbReference>
<proteinExistence type="predicted"/>
<reference evidence="8" key="1">
    <citation type="journal article" date="2019" name="Int. J. Syst. Evol. Microbiol.">
        <title>The Global Catalogue of Microorganisms (GCM) 10K type strain sequencing project: providing services to taxonomists for standard genome sequencing and annotation.</title>
        <authorList>
            <consortium name="The Broad Institute Genomics Platform"/>
            <consortium name="The Broad Institute Genome Sequencing Center for Infectious Disease"/>
            <person name="Wu L."/>
            <person name="Ma J."/>
        </authorList>
    </citation>
    <scope>NUCLEOTIDE SEQUENCE [LARGE SCALE GENOMIC DNA]</scope>
    <source>
        <strain evidence="8">CCUG 49339</strain>
    </source>
</reference>
<accession>A0ABW4LWJ9</accession>
<evidence type="ECO:0000256" key="4">
    <source>
        <dbReference type="ARBA" id="ARBA00023043"/>
    </source>
</evidence>
<evidence type="ECO:0000313" key="8">
    <source>
        <dbReference type="Proteomes" id="UP001597214"/>
    </source>
</evidence>
<dbReference type="Pfam" id="PF12796">
    <property type="entry name" value="Ank_2"/>
    <property type="match status" value="1"/>
</dbReference>
<evidence type="ECO:0000256" key="1">
    <source>
        <dbReference type="ARBA" id="ARBA00022723"/>
    </source>
</evidence>
<dbReference type="SMART" id="SM00248">
    <property type="entry name" value="ANK"/>
    <property type="match status" value="3"/>
</dbReference>
<protein>
    <submittedName>
        <fullName evidence="7">HIRAN domain-containing protein</fullName>
    </submittedName>
</protein>
<dbReference type="PROSITE" id="PS50088">
    <property type="entry name" value="ANK_REPEAT"/>
    <property type="match status" value="1"/>
</dbReference>
<dbReference type="RefSeq" id="WP_377930804.1">
    <property type="nucleotide sequence ID" value="NZ_JBHUEM010000055.1"/>
</dbReference>
<dbReference type="Gene3D" id="3.30.70.2330">
    <property type="match status" value="1"/>
</dbReference>
<name>A0ABW4LWJ9_9BACI</name>
<dbReference type="PANTHER" id="PTHR24141">
    <property type="entry name" value="2-5A-DEPENDENT RIBONUCLEASE"/>
    <property type="match status" value="1"/>
</dbReference>
<evidence type="ECO:0000313" key="7">
    <source>
        <dbReference type="EMBL" id="MFD1739565.1"/>
    </source>
</evidence>
<dbReference type="SUPFAM" id="SSF48403">
    <property type="entry name" value="Ankyrin repeat"/>
    <property type="match status" value="1"/>
</dbReference>
<dbReference type="InterPro" id="IPR014905">
    <property type="entry name" value="HIRAN"/>
</dbReference>
<dbReference type="Pfam" id="PF08797">
    <property type="entry name" value="HIRAN"/>
    <property type="match status" value="1"/>
</dbReference>
<feature type="repeat" description="ANK" evidence="5">
    <location>
        <begin position="35"/>
        <end position="68"/>
    </location>
</feature>
<dbReference type="Proteomes" id="UP001597214">
    <property type="component" value="Unassembled WGS sequence"/>
</dbReference>
<dbReference type="PANTHER" id="PTHR24141:SF1">
    <property type="entry name" value="2-5A-DEPENDENT RIBONUCLEASE"/>
    <property type="match status" value="1"/>
</dbReference>
<sequence>MYNFESLMEHLLNGNTQGASAIIKFWGTPDLTDKKGNTPLIIFMSKLDKIEMIQFLLDNGADFNKKNHQQDNPIRVAIRYGNMTAVKLLLEKVDSSQQSQIVKQLFQSPIDDATLLRYYESYSPTYQQELNEFLKLSILNKKHEATRYFVSQIQDFDPQMLEKALKICDTSAVNLLNAYNEFVPDKIVEQQATSFATTIISDVFQHVKSSFEKFLMPHHKHGRKFDLPPATMKVAVDHHCFSFLERVLELRQAGSVGSTIGEEFLINVVNCRSINNSRYAHYLSLLLKEVTHLSPIVVKQAIYQVNFVFLESAFELKREGTLSFDMTDELFMEAIKTKSAEVDELLLRHSDSISEQVIIVAIQKENIPFLEKIIARKRKNPSFFFVSDKMLEQTMDCTYHRVAIPNLFVNEMDIVPSNMITAALRKGNTIFLEQLFKRKQNGDIQFQLTDEHLLSVAAHRYDRITSLILNEFDVVSESAMHVAIDQFNELFLKNVLSANKHRQDPMSYLMRVNRQSPFANRVIKVIEHYCQFQNEDEMFLASIHKGDAEDFLTLMNSNGTKFITIPEYGDRALEAVLQRGENKHFSVLKLYNNGLVTTPGFSVNLLLPLLRESKNLVYYLKTKGVRLYSKETLAGISFEGRPETIRNLHLTDPIVLKRDPQNVHDRNAIGVYTSTGNSIGWIPREVAVFLSPEVDNGLTISSKLTEVRCDDYSMFVEIQLTV</sequence>
<evidence type="ECO:0000259" key="6">
    <source>
        <dbReference type="SMART" id="SM00910"/>
    </source>
</evidence>
<organism evidence="7 8">
    <name type="scientific">Bacillus salitolerans</name>
    <dbReference type="NCBI Taxonomy" id="1437434"/>
    <lineage>
        <taxon>Bacteria</taxon>
        <taxon>Bacillati</taxon>
        <taxon>Bacillota</taxon>
        <taxon>Bacilli</taxon>
        <taxon>Bacillales</taxon>
        <taxon>Bacillaceae</taxon>
        <taxon>Bacillus</taxon>
    </lineage>
</organism>
<feature type="domain" description="HIRAN" evidence="6">
    <location>
        <begin position="626"/>
        <end position="722"/>
    </location>
</feature>
<evidence type="ECO:0000256" key="2">
    <source>
        <dbReference type="ARBA" id="ARBA00022737"/>
    </source>
</evidence>
<comment type="caution">
    <text evidence="7">The sequence shown here is derived from an EMBL/GenBank/DDBJ whole genome shotgun (WGS) entry which is preliminary data.</text>
</comment>
<keyword evidence="8" id="KW-1185">Reference proteome</keyword>
<keyword evidence="3" id="KW-0378">Hydrolase</keyword>
<evidence type="ECO:0000256" key="3">
    <source>
        <dbReference type="ARBA" id="ARBA00022801"/>
    </source>
</evidence>
<gene>
    <name evidence="7" type="ORF">ACFSCX_24080</name>
</gene>
<keyword evidence="1" id="KW-0479">Metal-binding</keyword>
<evidence type="ECO:0000256" key="5">
    <source>
        <dbReference type="PROSITE-ProRule" id="PRU00023"/>
    </source>
</evidence>
<dbReference type="Gene3D" id="1.25.40.20">
    <property type="entry name" value="Ankyrin repeat-containing domain"/>
    <property type="match status" value="1"/>
</dbReference>
<keyword evidence="2" id="KW-0677">Repeat</keyword>
<dbReference type="InterPro" id="IPR036770">
    <property type="entry name" value="Ankyrin_rpt-contain_sf"/>
</dbReference>
<dbReference type="InterPro" id="IPR002110">
    <property type="entry name" value="Ankyrin_rpt"/>
</dbReference>
<keyword evidence="4 5" id="KW-0040">ANK repeat</keyword>
<dbReference type="SMART" id="SM00910">
    <property type="entry name" value="HIRAN"/>
    <property type="match status" value="1"/>
</dbReference>